<accession>A0A7W7LKC7</accession>
<sequence>MASELNHVIIHCKDRRETGRFVADLLGTEPPVEFGPFTQLSTSNSVGIDFADHIIGADALNLAHIAFLITEDEFDATYARITERSLTHWADPGRTTLGINHYDGGRGVYVMDPGGTVAVEFLTKPYGNPAK</sequence>
<comment type="caution">
    <text evidence="2">The sequence shown here is derived from an EMBL/GenBank/DDBJ whole genome shotgun (WGS) entry which is preliminary data.</text>
</comment>
<feature type="domain" description="VOC" evidence="1">
    <location>
        <begin position="4"/>
        <end position="123"/>
    </location>
</feature>
<organism evidence="2 3">
    <name type="scientific">Streptomyces olivoverticillatus</name>
    <dbReference type="NCBI Taxonomy" id="66427"/>
    <lineage>
        <taxon>Bacteria</taxon>
        <taxon>Bacillati</taxon>
        <taxon>Actinomycetota</taxon>
        <taxon>Actinomycetes</taxon>
        <taxon>Kitasatosporales</taxon>
        <taxon>Streptomycetaceae</taxon>
        <taxon>Streptomyces</taxon>
    </lineage>
</organism>
<evidence type="ECO:0000313" key="2">
    <source>
        <dbReference type="EMBL" id="MBB4891822.1"/>
    </source>
</evidence>
<name>A0A7W7LKC7_9ACTN</name>
<dbReference type="EMBL" id="JACHJH010000001">
    <property type="protein sequence ID" value="MBB4891822.1"/>
    <property type="molecule type" value="Genomic_DNA"/>
</dbReference>
<evidence type="ECO:0000259" key="1">
    <source>
        <dbReference type="PROSITE" id="PS51819"/>
    </source>
</evidence>
<evidence type="ECO:0000313" key="3">
    <source>
        <dbReference type="Proteomes" id="UP000556084"/>
    </source>
</evidence>
<dbReference type="InterPro" id="IPR029068">
    <property type="entry name" value="Glyas_Bleomycin-R_OHBP_Dase"/>
</dbReference>
<protein>
    <recommendedName>
        <fullName evidence="1">VOC domain-containing protein</fullName>
    </recommendedName>
</protein>
<dbReference type="Gene3D" id="3.10.180.10">
    <property type="entry name" value="2,3-Dihydroxybiphenyl 1,2-Dioxygenase, domain 1"/>
    <property type="match status" value="1"/>
</dbReference>
<dbReference type="SUPFAM" id="SSF54593">
    <property type="entry name" value="Glyoxalase/Bleomycin resistance protein/Dihydroxybiphenyl dioxygenase"/>
    <property type="match status" value="1"/>
</dbReference>
<dbReference type="AlphaFoldDB" id="A0A7W7LKC7"/>
<dbReference type="InterPro" id="IPR037523">
    <property type="entry name" value="VOC_core"/>
</dbReference>
<dbReference type="RefSeq" id="WP_184346331.1">
    <property type="nucleotide sequence ID" value="NZ_JACHJH010000001.1"/>
</dbReference>
<keyword evidence="3" id="KW-1185">Reference proteome</keyword>
<dbReference type="PROSITE" id="PS51819">
    <property type="entry name" value="VOC"/>
    <property type="match status" value="1"/>
</dbReference>
<gene>
    <name evidence="2" type="ORF">FHS39_000822</name>
</gene>
<reference evidence="2 3" key="1">
    <citation type="submission" date="2020-08" db="EMBL/GenBank/DDBJ databases">
        <title>Genomic Encyclopedia of Type Strains, Phase III (KMG-III): the genomes of soil and plant-associated and newly described type strains.</title>
        <authorList>
            <person name="Whitman W."/>
        </authorList>
    </citation>
    <scope>NUCLEOTIDE SEQUENCE [LARGE SCALE GENOMIC DNA]</scope>
    <source>
        <strain evidence="2 3">CECT 3266</strain>
    </source>
</reference>
<proteinExistence type="predicted"/>
<dbReference type="Proteomes" id="UP000556084">
    <property type="component" value="Unassembled WGS sequence"/>
</dbReference>
<dbReference type="CDD" id="cd08351">
    <property type="entry name" value="ChaP_like"/>
    <property type="match status" value="1"/>
</dbReference>